<evidence type="ECO:0000313" key="2">
    <source>
        <dbReference type="Proteomes" id="UP000472355"/>
    </source>
</evidence>
<accession>A0A6M0X7A8</accession>
<protein>
    <submittedName>
        <fullName evidence="1">Uncharacterized protein</fullName>
    </submittedName>
</protein>
<comment type="caution">
    <text evidence="1">The sequence shown here is derived from an EMBL/GenBank/DDBJ whole genome shotgun (WGS) entry which is preliminary data.</text>
</comment>
<sequence>MINFSTDKKTLKIICLLSSLFILILILLTLFFKNTELNKINKFSKTIVTINSSLKFDENDAKLDFKNTKQVLAENLTQLNTLDNNLTNLTLKKFNSNELKNNLSNYLKVNINLYNSIISIINNKNNENFQSLYEDLIKNEEIFISETDKLSEAGVKTSIPKNLKLFFISLNRSLNESYKSIREDDIISEQKRDFFVQINDLLNKFSDLKDDIKPALEKIREDNRDLSIVIYDLNEKRSDFNAIKDNSISISIPVGGENCYVALEEIISSYDSYINSLEKSIKDEMTLQEKSKLTLNNIDELYTDTFDKYDYFLSCFDNLQKTILSYKY</sequence>
<reference evidence="1 2" key="1">
    <citation type="submission" date="2019-02" db="EMBL/GenBank/DDBJ databases">
        <title>Genome sequencing of Clostridium botulinum clinical isolates.</title>
        <authorList>
            <person name="Brunt J."/>
            <person name="Van Vliet A.H.M."/>
            <person name="Stringer S.C."/>
            <person name="Grant K.A."/>
            <person name="Carter A.C."/>
            <person name="Peck M.W."/>
        </authorList>
    </citation>
    <scope>NUCLEOTIDE SEQUENCE [LARGE SCALE GENOMIC DNA]</scope>
    <source>
        <strain evidence="1 2">H113700579</strain>
    </source>
</reference>
<name>A0A6M0X7A8_CLOBO</name>
<gene>
    <name evidence="1" type="ORF">EXM65_02875</name>
</gene>
<dbReference type="EMBL" id="SGKU01000005">
    <property type="protein sequence ID" value="NFA41549.1"/>
    <property type="molecule type" value="Genomic_DNA"/>
</dbReference>
<dbReference type="AlphaFoldDB" id="A0A6M0X7A8"/>
<dbReference type="Proteomes" id="UP000472355">
    <property type="component" value="Unassembled WGS sequence"/>
</dbReference>
<dbReference type="RefSeq" id="WP_017825914.1">
    <property type="nucleotide sequence ID" value="NZ_JACBDB010000005.1"/>
</dbReference>
<organism evidence="1 2">
    <name type="scientific">Clostridium botulinum</name>
    <dbReference type="NCBI Taxonomy" id="1491"/>
    <lineage>
        <taxon>Bacteria</taxon>
        <taxon>Bacillati</taxon>
        <taxon>Bacillota</taxon>
        <taxon>Clostridia</taxon>
        <taxon>Eubacteriales</taxon>
        <taxon>Clostridiaceae</taxon>
        <taxon>Clostridium</taxon>
    </lineage>
</organism>
<evidence type="ECO:0000313" key="1">
    <source>
        <dbReference type="EMBL" id="NFA41549.1"/>
    </source>
</evidence>
<proteinExistence type="predicted"/>